<dbReference type="EMBL" id="AJWY01001108">
    <property type="protein sequence ID" value="EKC80233.1"/>
    <property type="molecule type" value="Genomic_DNA"/>
</dbReference>
<accession>K1UDM2</accession>
<comment type="caution">
    <text evidence="1">The sequence shown here is derived from an EMBL/GenBank/DDBJ whole genome shotgun (WGS) entry which is preliminary data.</text>
</comment>
<sequence length="79" mass="9320">MDNYVKGVKVIEIYDAANKELLVKYDDKHNIDKVISALNIKSWKETEKSIGMNPKYTIKFYCDTTNQDEEKDNKRNYPL</sequence>
<protein>
    <submittedName>
        <fullName evidence="1">Uncharacterized protein</fullName>
    </submittedName>
</protein>
<gene>
    <name evidence="1" type="ORF">LEA_01600</name>
</gene>
<organism evidence="1">
    <name type="scientific">human gut metagenome</name>
    <dbReference type="NCBI Taxonomy" id="408170"/>
    <lineage>
        <taxon>unclassified sequences</taxon>
        <taxon>metagenomes</taxon>
        <taxon>organismal metagenomes</taxon>
    </lineage>
</organism>
<evidence type="ECO:0000313" key="1">
    <source>
        <dbReference type="EMBL" id="EKC80233.1"/>
    </source>
</evidence>
<reference evidence="1" key="1">
    <citation type="journal article" date="2013" name="Environ. Microbiol.">
        <title>Microbiota from the distal guts of lean and obese adolescents exhibit partial functional redundancy besides clear differences in community structure.</title>
        <authorList>
            <person name="Ferrer M."/>
            <person name="Ruiz A."/>
            <person name="Lanza F."/>
            <person name="Haange S.B."/>
            <person name="Oberbach A."/>
            <person name="Till H."/>
            <person name="Bargiela R."/>
            <person name="Campoy C."/>
            <person name="Segura M.T."/>
            <person name="Richter M."/>
            <person name="von Bergen M."/>
            <person name="Seifert J."/>
            <person name="Suarez A."/>
        </authorList>
    </citation>
    <scope>NUCLEOTIDE SEQUENCE</scope>
</reference>
<proteinExistence type="predicted"/>
<name>K1UDM2_9ZZZZ</name>
<dbReference type="AlphaFoldDB" id="K1UDM2"/>